<dbReference type="InterPro" id="IPR019775">
    <property type="entry name" value="WD40_repeat_CS"/>
</dbReference>
<dbReference type="GO" id="GO:0016567">
    <property type="term" value="P:protein ubiquitination"/>
    <property type="evidence" value="ECO:0007669"/>
    <property type="project" value="UniProtKB-UniPathway"/>
</dbReference>
<dbReference type="UniPathway" id="UPA00143"/>
<gene>
    <name evidence="11" type="ORF">GUITHDRAFT_135342</name>
</gene>
<dbReference type="PROSITE" id="PS50082">
    <property type="entry name" value="WD_REPEATS_2"/>
    <property type="match status" value="4"/>
</dbReference>
<dbReference type="OMA" id="EDHNAYI"/>
<dbReference type="InterPro" id="IPR001680">
    <property type="entry name" value="WD40_rpt"/>
</dbReference>
<dbReference type="InterPro" id="IPR036322">
    <property type="entry name" value="WD40_repeat_dom_sf"/>
</dbReference>
<feature type="repeat" description="WD" evidence="9">
    <location>
        <begin position="105"/>
        <end position="136"/>
    </location>
</feature>
<dbReference type="PANTHER" id="PTHR22851">
    <property type="entry name" value="U3 SMALL NUCLEOLAR RNA U3 SNORNA ASSOCIATED PROTEIN"/>
    <property type="match status" value="1"/>
</dbReference>
<keyword evidence="6" id="KW-0539">Nucleus</keyword>
<dbReference type="GeneID" id="17307048"/>
<dbReference type="InterPro" id="IPR007287">
    <property type="entry name" value="Sof1"/>
</dbReference>
<dbReference type="FunFam" id="2.130.10.10:FF:000132">
    <property type="entry name" value="DDB1- and CUL4-associated factor 13"/>
    <property type="match status" value="1"/>
</dbReference>
<feature type="domain" description="Sof1-like protein" evidence="10">
    <location>
        <begin position="357"/>
        <end position="443"/>
    </location>
</feature>
<evidence type="ECO:0000256" key="8">
    <source>
        <dbReference type="ARBA" id="ARBA00032239"/>
    </source>
</evidence>
<dbReference type="Pfam" id="PF04158">
    <property type="entry name" value="Sof1"/>
    <property type="match status" value="1"/>
</dbReference>
<keyword evidence="4 9" id="KW-0853">WD repeat</keyword>
<dbReference type="STRING" id="905079.L1JPF4"/>
<evidence type="ECO:0000256" key="2">
    <source>
        <dbReference type="ARBA" id="ARBA00005649"/>
    </source>
</evidence>
<keyword evidence="5" id="KW-0677">Repeat</keyword>
<accession>L1JPF4</accession>
<dbReference type="GO" id="GO:0000462">
    <property type="term" value="P:maturation of SSU-rRNA from tricistronic rRNA transcript (SSU-rRNA, 5.8S rRNA, LSU-rRNA)"/>
    <property type="evidence" value="ECO:0007669"/>
    <property type="project" value="TreeGrafter"/>
</dbReference>
<keyword evidence="7" id="KW-0687">Ribonucleoprotein</keyword>
<reference evidence="11 13" key="1">
    <citation type="journal article" date="2012" name="Nature">
        <title>Algal genomes reveal evolutionary mosaicism and the fate of nucleomorphs.</title>
        <authorList>
            <consortium name="DOE Joint Genome Institute"/>
            <person name="Curtis B.A."/>
            <person name="Tanifuji G."/>
            <person name="Burki F."/>
            <person name="Gruber A."/>
            <person name="Irimia M."/>
            <person name="Maruyama S."/>
            <person name="Arias M.C."/>
            <person name="Ball S.G."/>
            <person name="Gile G.H."/>
            <person name="Hirakawa Y."/>
            <person name="Hopkins J.F."/>
            <person name="Kuo A."/>
            <person name="Rensing S.A."/>
            <person name="Schmutz J."/>
            <person name="Symeonidi A."/>
            <person name="Elias M."/>
            <person name="Eveleigh R.J."/>
            <person name="Herman E.K."/>
            <person name="Klute M.J."/>
            <person name="Nakayama T."/>
            <person name="Obornik M."/>
            <person name="Reyes-Prieto A."/>
            <person name="Armbrust E.V."/>
            <person name="Aves S.J."/>
            <person name="Beiko R.G."/>
            <person name="Coutinho P."/>
            <person name="Dacks J.B."/>
            <person name="Durnford D.G."/>
            <person name="Fast N.M."/>
            <person name="Green B.R."/>
            <person name="Grisdale C.J."/>
            <person name="Hempel F."/>
            <person name="Henrissat B."/>
            <person name="Hoppner M.P."/>
            <person name="Ishida K."/>
            <person name="Kim E."/>
            <person name="Koreny L."/>
            <person name="Kroth P.G."/>
            <person name="Liu Y."/>
            <person name="Malik S.B."/>
            <person name="Maier U.G."/>
            <person name="McRose D."/>
            <person name="Mock T."/>
            <person name="Neilson J.A."/>
            <person name="Onodera N.T."/>
            <person name="Poole A.M."/>
            <person name="Pritham E.J."/>
            <person name="Richards T.A."/>
            <person name="Rocap G."/>
            <person name="Roy S.W."/>
            <person name="Sarai C."/>
            <person name="Schaack S."/>
            <person name="Shirato S."/>
            <person name="Slamovits C.H."/>
            <person name="Spencer D.F."/>
            <person name="Suzuki S."/>
            <person name="Worden A.Z."/>
            <person name="Zauner S."/>
            <person name="Barry K."/>
            <person name="Bell C."/>
            <person name="Bharti A.K."/>
            <person name="Crow J.A."/>
            <person name="Grimwood J."/>
            <person name="Kramer R."/>
            <person name="Lindquist E."/>
            <person name="Lucas S."/>
            <person name="Salamov A."/>
            <person name="McFadden G.I."/>
            <person name="Lane C.E."/>
            <person name="Keeling P.J."/>
            <person name="Gray M.W."/>
            <person name="Grigoriev I.V."/>
            <person name="Archibald J.M."/>
        </authorList>
    </citation>
    <scope>NUCLEOTIDE SEQUENCE</scope>
    <source>
        <strain evidence="11 13">CCMP2712</strain>
    </source>
</reference>
<evidence type="ECO:0000256" key="5">
    <source>
        <dbReference type="ARBA" id="ARBA00022737"/>
    </source>
</evidence>
<evidence type="ECO:0000313" key="13">
    <source>
        <dbReference type="Proteomes" id="UP000011087"/>
    </source>
</evidence>
<evidence type="ECO:0000313" key="11">
    <source>
        <dbReference type="EMBL" id="EKX50159.1"/>
    </source>
</evidence>
<evidence type="ECO:0000256" key="9">
    <source>
        <dbReference type="PROSITE-ProRule" id="PRU00221"/>
    </source>
</evidence>
<dbReference type="GO" id="GO:0032040">
    <property type="term" value="C:small-subunit processome"/>
    <property type="evidence" value="ECO:0007669"/>
    <property type="project" value="TreeGrafter"/>
</dbReference>
<dbReference type="AlphaFoldDB" id="L1JPF4"/>
<evidence type="ECO:0000256" key="7">
    <source>
        <dbReference type="ARBA" id="ARBA00023274"/>
    </source>
</evidence>
<comment type="similarity">
    <text evidence="2">Belongs to the WD repeat DCAF13/WDSOF1 family.</text>
</comment>
<keyword evidence="13" id="KW-1185">Reference proteome</keyword>
<name>L1JPF4_GUITC</name>
<evidence type="ECO:0000313" key="12">
    <source>
        <dbReference type="EnsemblProtists" id="EKX50159"/>
    </source>
</evidence>
<dbReference type="Pfam" id="PF00400">
    <property type="entry name" value="WD40"/>
    <property type="match status" value="5"/>
</dbReference>
<dbReference type="InterPro" id="IPR015943">
    <property type="entry name" value="WD40/YVTN_repeat-like_dom_sf"/>
</dbReference>
<comment type="subcellular location">
    <subcellularLocation>
        <location evidence="1">Nucleus</location>
        <location evidence="1">Nucleolus</location>
    </subcellularLocation>
</comment>
<dbReference type="PROSITE" id="PS50294">
    <property type="entry name" value="WD_REPEATS_REGION"/>
    <property type="match status" value="3"/>
</dbReference>
<feature type="repeat" description="WD" evidence="9">
    <location>
        <begin position="281"/>
        <end position="322"/>
    </location>
</feature>
<dbReference type="KEGG" id="gtt:GUITHDRAFT_135342"/>
<dbReference type="EMBL" id="JH992979">
    <property type="protein sequence ID" value="EKX50159.1"/>
    <property type="molecule type" value="Genomic_DNA"/>
</dbReference>
<evidence type="ECO:0000256" key="6">
    <source>
        <dbReference type="ARBA" id="ARBA00023242"/>
    </source>
</evidence>
<dbReference type="Gene3D" id="2.130.10.10">
    <property type="entry name" value="YVTN repeat-like/Quinoprotein amine dehydrogenase"/>
    <property type="match status" value="2"/>
</dbReference>
<sequence>MKVKVISRNESDYTRERKSDIVKVFHNPDPALHPFERAREYKRALNAVKLDKVFAKPFARSLSGHRDAISCFARSKQRLVDVASGSCDGELRLWDLSTGNSRWSTIAHTGFVRGVTFSRDGENLWSCGDDKLVKMWGRDYESEVGEERAVEPELTLMGQHAFLGIDHHWKESLIATCGVDVHIWDPQRSEPLHTLSWGSESVVSVRFNPVEHNVLASTASDRSIILYDIRTATSLRKLVLNKRSNRLCWNPMEAFNFVVANEDHNLYTFDMRKFDSALCVHKDHVSAVLDVDFAPTGREFVSGSYDRTVRIFKYNAGRSREVYHGKRMQRIWSVLFSGDAKWVLSASDDFNIRLWKANASESVKPLLPREQRKLEYLDKLKDRFKETADVKRISRHRHLPKAILKATKLKGIIKDSKKRKENNVRKHSKPGAVPYVAERKKEIVKELE</sequence>
<dbReference type="RefSeq" id="XP_005837139.1">
    <property type="nucleotide sequence ID" value="XM_005837082.1"/>
</dbReference>
<dbReference type="InterPro" id="IPR051733">
    <property type="entry name" value="WD_repeat_DCAF13/WDSOF1"/>
</dbReference>
<dbReference type="Proteomes" id="UP000011087">
    <property type="component" value="Unassembled WGS sequence"/>
</dbReference>
<dbReference type="PROSITE" id="PS00678">
    <property type="entry name" value="WD_REPEATS_1"/>
    <property type="match status" value="1"/>
</dbReference>
<dbReference type="PaxDb" id="55529-EKX50159"/>
<protein>
    <recommendedName>
        <fullName evidence="3">DDB1- and CUL4-associated factor 13</fullName>
    </recommendedName>
    <alternativeName>
        <fullName evidence="8">WD repeat and SOF domain-containing protein 1</fullName>
    </alternativeName>
</protein>
<reference evidence="12" key="3">
    <citation type="submission" date="2015-06" db="UniProtKB">
        <authorList>
            <consortium name="EnsemblProtists"/>
        </authorList>
    </citation>
    <scope>IDENTIFICATION</scope>
</reference>
<evidence type="ECO:0000256" key="1">
    <source>
        <dbReference type="ARBA" id="ARBA00004604"/>
    </source>
</evidence>
<organism evidence="11">
    <name type="scientific">Guillardia theta (strain CCMP2712)</name>
    <name type="common">Cryptophyte</name>
    <dbReference type="NCBI Taxonomy" id="905079"/>
    <lineage>
        <taxon>Eukaryota</taxon>
        <taxon>Cryptophyceae</taxon>
        <taxon>Pyrenomonadales</taxon>
        <taxon>Geminigeraceae</taxon>
        <taxon>Guillardia</taxon>
    </lineage>
</organism>
<dbReference type="eggNOG" id="KOG0268">
    <property type="taxonomic scope" value="Eukaryota"/>
</dbReference>
<dbReference type="HOGENOM" id="CLU_033999_0_0_1"/>
<evidence type="ECO:0000256" key="4">
    <source>
        <dbReference type="ARBA" id="ARBA00022574"/>
    </source>
</evidence>
<proteinExistence type="inferred from homology"/>
<dbReference type="SMART" id="SM00320">
    <property type="entry name" value="WD40"/>
    <property type="match status" value="7"/>
</dbReference>
<dbReference type="PANTHER" id="PTHR22851:SF0">
    <property type="entry name" value="DDB1- AND CUL4-ASSOCIATED FACTOR 13"/>
    <property type="match status" value="1"/>
</dbReference>
<evidence type="ECO:0000256" key="3">
    <source>
        <dbReference type="ARBA" id="ARBA00021762"/>
    </source>
</evidence>
<reference evidence="13" key="2">
    <citation type="submission" date="2012-11" db="EMBL/GenBank/DDBJ databases">
        <authorList>
            <person name="Kuo A."/>
            <person name="Curtis B.A."/>
            <person name="Tanifuji G."/>
            <person name="Burki F."/>
            <person name="Gruber A."/>
            <person name="Irimia M."/>
            <person name="Maruyama S."/>
            <person name="Arias M.C."/>
            <person name="Ball S.G."/>
            <person name="Gile G.H."/>
            <person name="Hirakawa Y."/>
            <person name="Hopkins J.F."/>
            <person name="Rensing S.A."/>
            <person name="Schmutz J."/>
            <person name="Symeonidi A."/>
            <person name="Elias M."/>
            <person name="Eveleigh R.J."/>
            <person name="Herman E.K."/>
            <person name="Klute M.J."/>
            <person name="Nakayama T."/>
            <person name="Obornik M."/>
            <person name="Reyes-Prieto A."/>
            <person name="Armbrust E.V."/>
            <person name="Aves S.J."/>
            <person name="Beiko R.G."/>
            <person name="Coutinho P."/>
            <person name="Dacks J.B."/>
            <person name="Durnford D.G."/>
            <person name="Fast N.M."/>
            <person name="Green B.R."/>
            <person name="Grisdale C."/>
            <person name="Hempe F."/>
            <person name="Henrissat B."/>
            <person name="Hoppner M.P."/>
            <person name="Ishida K.-I."/>
            <person name="Kim E."/>
            <person name="Koreny L."/>
            <person name="Kroth P.G."/>
            <person name="Liu Y."/>
            <person name="Malik S.-B."/>
            <person name="Maier U.G."/>
            <person name="McRose D."/>
            <person name="Mock T."/>
            <person name="Neilson J.A."/>
            <person name="Onodera N.T."/>
            <person name="Poole A.M."/>
            <person name="Pritham E.J."/>
            <person name="Richards T.A."/>
            <person name="Rocap G."/>
            <person name="Roy S.W."/>
            <person name="Sarai C."/>
            <person name="Schaack S."/>
            <person name="Shirato S."/>
            <person name="Slamovits C.H."/>
            <person name="Spencer D.F."/>
            <person name="Suzuki S."/>
            <person name="Worden A.Z."/>
            <person name="Zauner S."/>
            <person name="Barry K."/>
            <person name="Bell C."/>
            <person name="Bharti A.K."/>
            <person name="Crow J.A."/>
            <person name="Grimwood J."/>
            <person name="Kramer R."/>
            <person name="Lindquist E."/>
            <person name="Lucas S."/>
            <person name="Salamov A."/>
            <person name="McFadden G.I."/>
            <person name="Lane C.E."/>
            <person name="Keeling P.J."/>
            <person name="Gray M.W."/>
            <person name="Grigoriev I.V."/>
            <person name="Archibald J.M."/>
        </authorList>
    </citation>
    <scope>NUCLEOTIDE SEQUENCE</scope>
    <source>
        <strain evidence="13">CCMP2712</strain>
    </source>
</reference>
<dbReference type="EnsemblProtists" id="EKX50159">
    <property type="protein sequence ID" value="EKX50159"/>
    <property type="gene ID" value="GUITHDRAFT_135342"/>
</dbReference>
<feature type="repeat" description="WD" evidence="9">
    <location>
        <begin position="331"/>
        <end position="365"/>
    </location>
</feature>
<feature type="repeat" description="WD" evidence="9">
    <location>
        <begin position="62"/>
        <end position="104"/>
    </location>
</feature>
<dbReference type="CDD" id="cd00200">
    <property type="entry name" value="WD40"/>
    <property type="match status" value="1"/>
</dbReference>
<evidence type="ECO:0000259" key="10">
    <source>
        <dbReference type="Pfam" id="PF04158"/>
    </source>
</evidence>
<dbReference type="SUPFAM" id="SSF50978">
    <property type="entry name" value="WD40 repeat-like"/>
    <property type="match status" value="1"/>
</dbReference>
<dbReference type="OrthoDB" id="10249065at2759"/>